<evidence type="ECO:0000313" key="2">
    <source>
        <dbReference type="Proteomes" id="UP000275408"/>
    </source>
</evidence>
<feature type="non-terminal residue" evidence="1">
    <location>
        <position position="1"/>
    </location>
</feature>
<evidence type="ECO:0000313" key="1">
    <source>
        <dbReference type="EMBL" id="RMX56309.1"/>
    </source>
</evidence>
<dbReference type="EMBL" id="RCHS01000868">
    <property type="protein sequence ID" value="RMX56309.1"/>
    <property type="molecule type" value="Genomic_DNA"/>
</dbReference>
<comment type="caution">
    <text evidence="1">The sequence shown here is derived from an EMBL/GenBank/DDBJ whole genome shotgun (WGS) entry which is preliminary data.</text>
</comment>
<reference evidence="1 2" key="1">
    <citation type="journal article" date="2018" name="Sci. Rep.">
        <title>Comparative analysis of the Pocillopora damicornis genome highlights role of immune system in coral evolution.</title>
        <authorList>
            <person name="Cunning R."/>
            <person name="Bay R.A."/>
            <person name="Gillette P."/>
            <person name="Baker A.C."/>
            <person name="Traylor-Knowles N."/>
        </authorList>
    </citation>
    <scope>NUCLEOTIDE SEQUENCE [LARGE SCALE GENOMIC DNA]</scope>
    <source>
        <strain evidence="1">RSMAS</strain>
        <tissue evidence="1">Whole animal</tissue>
    </source>
</reference>
<dbReference type="AlphaFoldDB" id="A0A3M6URT3"/>
<dbReference type="OrthoDB" id="5985994at2759"/>
<proteinExistence type="predicted"/>
<accession>A0A3M6URT3</accession>
<sequence>VFMAVFSLMEELRGAYIEAYINIGDTSSADFEDVLYSGLEAGLVLSAVISLSVLLHFMKCHREHVLQFYQGQATFLKDLLSTPAASVTTERFWDPDNFSVNCGCCFSNRYRISGRIAHPRIMEIFKRNRNCFVVSFTDVFVVSI</sequence>
<name>A0A3M6URT3_POCDA</name>
<organism evidence="1 2">
    <name type="scientific">Pocillopora damicornis</name>
    <name type="common">Cauliflower coral</name>
    <name type="synonym">Millepora damicornis</name>
    <dbReference type="NCBI Taxonomy" id="46731"/>
    <lineage>
        <taxon>Eukaryota</taxon>
        <taxon>Metazoa</taxon>
        <taxon>Cnidaria</taxon>
        <taxon>Anthozoa</taxon>
        <taxon>Hexacorallia</taxon>
        <taxon>Scleractinia</taxon>
        <taxon>Astrocoeniina</taxon>
        <taxon>Pocilloporidae</taxon>
        <taxon>Pocillopora</taxon>
    </lineage>
</organism>
<keyword evidence="2" id="KW-1185">Reference proteome</keyword>
<protein>
    <submittedName>
        <fullName evidence="1">Uncharacterized protein</fullName>
    </submittedName>
</protein>
<gene>
    <name evidence="1" type="ORF">pdam_00024681</name>
</gene>
<dbReference type="Proteomes" id="UP000275408">
    <property type="component" value="Unassembled WGS sequence"/>
</dbReference>